<evidence type="ECO:0000313" key="4">
    <source>
        <dbReference type="Proteomes" id="UP001185012"/>
    </source>
</evidence>
<evidence type="ECO:0000313" key="3">
    <source>
        <dbReference type="EMBL" id="MDR6224031.1"/>
    </source>
</evidence>
<dbReference type="EMBL" id="JAVDQG010000001">
    <property type="protein sequence ID" value="MDR6224031.1"/>
    <property type="molecule type" value="Genomic_DNA"/>
</dbReference>
<dbReference type="PANTHER" id="PTHR31272:SF4">
    <property type="entry name" value="CYTOCHROME C-TYPE BIOGENESIS PROTEIN HI_1454-RELATED"/>
    <property type="match status" value="1"/>
</dbReference>
<feature type="transmembrane region" description="Helical" evidence="1">
    <location>
        <begin position="27"/>
        <end position="49"/>
    </location>
</feature>
<organism evidence="3 4">
    <name type="scientific">Desmospora profundinema</name>
    <dbReference type="NCBI Taxonomy" id="1571184"/>
    <lineage>
        <taxon>Bacteria</taxon>
        <taxon>Bacillati</taxon>
        <taxon>Bacillota</taxon>
        <taxon>Bacilli</taxon>
        <taxon>Bacillales</taxon>
        <taxon>Thermoactinomycetaceae</taxon>
        <taxon>Desmospora</taxon>
    </lineage>
</organism>
<gene>
    <name evidence="3" type="ORF">JOE21_000019</name>
</gene>
<dbReference type="Proteomes" id="UP001185012">
    <property type="component" value="Unassembled WGS sequence"/>
</dbReference>
<sequence>MYEWISQISNAISLPLLNYLSTGQGPLWSAFLLGLIGALAPCQLTGNAAALSYLTERANRGGHILSETAAYLVGKASVYLLLGVLVLWFGTSLESSLIPLFQWMRKLLGPLFVLSGLLLIGWLKLRGFRIGISDRLKAWSLRVGGRRSAFLLGFSVSLAFCPTMATLFFGWLISFVLSYGAGWVLPAVFAIGTSIPVLMLVTLGSIIGLDGTVIRRSRRFSRTVSVITGLVLILLGLFDTWTYWTL</sequence>
<dbReference type="RefSeq" id="WP_309860728.1">
    <property type="nucleotide sequence ID" value="NZ_JAVDQG010000001.1"/>
</dbReference>
<dbReference type="InterPro" id="IPR039447">
    <property type="entry name" value="UreH-like_TM_dom"/>
</dbReference>
<proteinExistence type="predicted"/>
<dbReference type="InterPro" id="IPR051790">
    <property type="entry name" value="Cytochrome_c-biogenesis_DsbD"/>
</dbReference>
<evidence type="ECO:0000256" key="1">
    <source>
        <dbReference type="SAM" id="Phobius"/>
    </source>
</evidence>
<feature type="transmembrane region" description="Helical" evidence="1">
    <location>
        <begin position="69"/>
        <end position="89"/>
    </location>
</feature>
<feature type="transmembrane region" description="Helical" evidence="1">
    <location>
        <begin position="109"/>
        <end position="128"/>
    </location>
</feature>
<keyword evidence="1" id="KW-0472">Membrane</keyword>
<name>A0ABU1IH49_9BACL</name>
<keyword evidence="1" id="KW-1133">Transmembrane helix</keyword>
<feature type="transmembrane region" description="Helical" evidence="1">
    <location>
        <begin position="224"/>
        <end position="244"/>
    </location>
</feature>
<keyword evidence="4" id="KW-1185">Reference proteome</keyword>
<keyword evidence="1" id="KW-0812">Transmembrane</keyword>
<feature type="transmembrane region" description="Helical" evidence="1">
    <location>
        <begin position="183"/>
        <end position="203"/>
    </location>
</feature>
<dbReference type="PANTHER" id="PTHR31272">
    <property type="entry name" value="CYTOCHROME C-TYPE BIOGENESIS PROTEIN HI_1454-RELATED"/>
    <property type="match status" value="1"/>
</dbReference>
<feature type="domain" description="Urease accessory protein UreH-like transmembrane" evidence="2">
    <location>
        <begin position="30"/>
        <end position="236"/>
    </location>
</feature>
<accession>A0ABU1IH49</accession>
<feature type="transmembrane region" description="Helical" evidence="1">
    <location>
        <begin position="149"/>
        <end position="177"/>
    </location>
</feature>
<comment type="caution">
    <text evidence="3">The sequence shown here is derived from an EMBL/GenBank/DDBJ whole genome shotgun (WGS) entry which is preliminary data.</text>
</comment>
<protein>
    <submittedName>
        <fullName evidence="3">Cytochrome c biogenesis protein CcdA</fullName>
    </submittedName>
</protein>
<evidence type="ECO:0000259" key="2">
    <source>
        <dbReference type="Pfam" id="PF13386"/>
    </source>
</evidence>
<dbReference type="Pfam" id="PF13386">
    <property type="entry name" value="DsbD_2"/>
    <property type="match status" value="1"/>
</dbReference>
<reference evidence="3 4" key="1">
    <citation type="submission" date="2023-07" db="EMBL/GenBank/DDBJ databases">
        <title>Genomic Encyclopedia of Type Strains, Phase IV (KMG-IV): sequencing the most valuable type-strain genomes for metagenomic binning, comparative biology and taxonomic classification.</title>
        <authorList>
            <person name="Goeker M."/>
        </authorList>
    </citation>
    <scope>NUCLEOTIDE SEQUENCE [LARGE SCALE GENOMIC DNA]</scope>
    <source>
        <strain evidence="3 4">DSM 45903</strain>
    </source>
</reference>